<protein>
    <submittedName>
        <fullName evidence="2">Uncharacterized protein</fullName>
    </submittedName>
</protein>
<evidence type="ECO:0000256" key="1">
    <source>
        <dbReference type="SAM" id="MobiDB-lite"/>
    </source>
</evidence>
<gene>
    <name evidence="2" type="ORF">U0070_019156</name>
</gene>
<evidence type="ECO:0000313" key="2">
    <source>
        <dbReference type="EMBL" id="KAK7815312.1"/>
    </source>
</evidence>
<proteinExistence type="predicted"/>
<organism evidence="2 3">
    <name type="scientific">Myodes glareolus</name>
    <name type="common">Bank vole</name>
    <name type="synonym">Clethrionomys glareolus</name>
    <dbReference type="NCBI Taxonomy" id="447135"/>
    <lineage>
        <taxon>Eukaryota</taxon>
        <taxon>Metazoa</taxon>
        <taxon>Chordata</taxon>
        <taxon>Craniata</taxon>
        <taxon>Vertebrata</taxon>
        <taxon>Euteleostomi</taxon>
        <taxon>Mammalia</taxon>
        <taxon>Eutheria</taxon>
        <taxon>Euarchontoglires</taxon>
        <taxon>Glires</taxon>
        <taxon>Rodentia</taxon>
        <taxon>Myomorpha</taxon>
        <taxon>Muroidea</taxon>
        <taxon>Cricetidae</taxon>
        <taxon>Arvicolinae</taxon>
        <taxon>Myodes</taxon>
    </lineage>
</organism>
<name>A0AAW0IM46_MYOGA</name>
<evidence type="ECO:0000313" key="3">
    <source>
        <dbReference type="Proteomes" id="UP001488838"/>
    </source>
</evidence>
<comment type="caution">
    <text evidence="2">The sequence shown here is derived from an EMBL/GenBank/DDBJ whole genome shotgun (WGS) entry which is preliminary data.</text>
</comment>
<keyword evidence="3" id="KW-1185">Reference proteome</keyword>
<dbReference type="EMBL" id="JBBHLL010000114">
    <property type="protein sequence ID" value="KAK7815312.1"/>
    <property type="molecule type" value="Genomic_DNA"/>
</dbReference>
<dbReference type="Proteomes" id="UP001488838">
    <property type="component" value="Unassembled WGS sequence"/>
</dbReference>
<feature type="region of interest" description="Disordered" evidence="1">
    <location>
        <begin position="61"/>
        <end position="83"/>
    </location>
</feature>
<reference evidence="2 3" key="1">
    <citation type="journal article" date="2023" name="bioRxiv">
        <title>Conserved and derived expression patterns and positive selection on dental genes reveal complex evolutionary context of ever-growing rodent molars.</title>
        <authorList>
            <person name="Calamari Z.T."/>
            <person name="Song A."/>
            <person name="Cohen E."/>
            <person name="Akter M."/>
            <person name="Roy R.D."/>
            <person name="Hallikas O."/>
            <person name="Christensen M.M."/>
            <person name="Li P."/>
            <person name="Marangoni P."/>
            <person name="Jernvall J."/>
            <person name="Klein O.D."/>
        </authorList>
    </citation>
    <scope>NUCLEOTIDE SEQUENCE [LARGE SCALE GENOMIC DNA]</scope>
    <source>
        <strain evidence="2">V071</strain>
    </source>
</reference>
<accession>A0AAW0IM46</accession>
<sequence>MCSRNQGSPRPCLQASITDAKQVLERDGESGRQNFGFYMKKIIDGYLGGSSSVYRGLGKPGSRDAWEVSATTSSSELQDSEPRLSASGRLLLARAQGTSEIAQRTSESHPSSFLNSAGTNLSQRIQVPLAEKQSPPFVGRIEITVNLMQPKEQEAFDMGAEELATDLDPMQLFAKGLNLAPISEKTLTF</sequence>
<dbReference type="AlphaFoldDB" id="A0AAW0IM46"/>